<keyword evidence="12" id="KW-1278">Translocase</keyword>
<evidence type="ECO:0000313" key="24">
    <source>
        <dbReference type="Proteomes" id="UP000244446"/>
    </source>
</evidence>
<keyword evidence="11 19" id="KW-0479">Metal-binding</keyword>
<protein>
    <recommendedName>
        <fullName evidence="5">cytochrome-c oxidase</fullName>
        <ecNumber evidence="5">7.1.1.9</ecNumber>
    </recommendedName>
</protein>
<evidence type="ECO:0000256" key="15">
    <source>
        <dbReference type="ARBA" id="ARBA00023004"/>
    </source>
</evidence>
<feature type="transmembrane region" description="Helical" evidence="21">
    <location>
        <begin position="150"/>
        <end position="173"/>
    </location>
</feature>
<dbReference type="GO" id="GO:0020037">
    <property type="term" value="F:heme binding"/>
    <property type="evidence" value="ECO:0007669"/>
    <property type="project" value="InterPro"/>
</dbReference>
<evidence type="ECO:0000256" key="12">
    <source>
        <dbReference type="ARBA" id="ARBA00022967"/>
    </source>
</evidence>
<keyword evidence="8 19" id="KW-0349">Heme</keyword>
<evidence type="ECO:0000256" key="13">
    <source>
        <dbReference type="ARBA" id="ARBA00022982"/>
    </source>
</evidence>
<keyword evidence="16" id="KW-0186">Copper</keyword>
<feature type="transmembrane region" description="Helical" evidence="21">
    <location>
        <begin position="365"/>
        <end position="385"/>
    </location>
</feature>
<feature type="binding site" evidence="19">
    <location>
        <position position="266"/>
    </location>
    <ligand>
        <name>Cu cation</name>
        <dbReference type="ChEBI" id="CHEBI:23378"/>
        <label>B</label>
    </ligand>
</feature>
<evidence type="ECO:0000256" key="11">
    <source>
        <dbReference type="ARBA" id="ARBA00022723"/>
    </source>
</evidence>
<dbReference type="PANTHER" id="PTHR10422">
    <property type="entry name" value="CYTOCHROME C OXIDASE SUBUNIT 1"/>
    <property type="match status" value="1"/>
</dbReference>
<dbReference type="GO" id="GO:0006119">
    <property type="term" value="P:oxidative phosphorylation"/>
    <property type="evidence" value="ECO:0007669"/>
    <property type="project" value="UniProtKB-UniPathway"/>
</dbReference>
<dbReference type="EC" id="7.1.1.9" evidence="5"/>
<dbReference type="InterPro" id="IPR023616">
    <property type="entry name" value="Cyt_c_oxase-like_su1_dom"/>
</dbReference>
<dbReference type="GO" id="GO:0004129">
    <property type="term" value="F:cytochrome-c oxidase activity"/>
    <property type="evidence" value="ECO:0007669"/>
    <property type="project" value="UniProtKB-EC"/>
</dbReference>
<reference evidence="23 24" key="1">
    <citation type="submission" date="2018-04" db="EMBL/GenBank/DDBJ databases">
        <title>Pelagivirga bohaiensis gen. nov., sp. nov., a bacterium isolated from the Bohai Sea.</title>
        <authorList>
            <person name="Ji X."/>
        </authorList>
    </citation>
    <scope>NUCLEOTIDE SEQUENCE [LARGE SCALE GENOMIC DNA]</scope>
    <source>
        <strain evidence="23 24">BH-SD19</strain>
    </source>
</reference>
<evidence type="ECO:0000256" key="9">
    <source>
        <dbReference type="ARBA" id="ARBA00022660"/>
    </source>
</evidence>
<comment type="cofactor">
    <cofactor evidence="1">
        <name>heme b</name>
        <dbReference type="ChEBI" id="CHEBI:60344"/>
    </cofactor>
</comment>
<dbReference type="GO" id="GO:0046872">
    <property type="term" value="F:metal ion binding"/>
    <property type="evidence" value="ECO:0007669"/>
    <property type="project" value="UniProtKB-KW"/>
</dbReference>
<evidence type="ECO:0000256" key="7">
    <source>
        <dbReference type="ARBA" id="ARBA00022475"/>
    </source>
</evidence>
<dbReference type="OrthoDB" id="9806838at2"/>
<dbReference type="AlphaFoldDB" id="A0A2T7G9V7"/>
<keyword evidence="13 20" id="KW-0249">Electron transport</keyword>
<feature type="domain" description="Cytochrome oxidase subunit I profile" evidence="22">
    <location>
        <begin position="27"/>
        <end position="534"/>
    </location>
</feature>
<dbReference type="InterPro" id="IPR004677">
    <property type="entry name" value="Cyt_c_oxidase_cbb3_su1"/>
</dbReference>
<dbReference type="GO" id="GO:0015990">
    <property type="term" value="P:electron transport coupled proton transport"/>
    <property type="evidence" value="ECO:0007669"/>
    <property type="project" value="TreeGrafter"/>
</dbReference>
<dbReference type="SUPFAM" id="SSF81442">
    <property type="entry name" value="Cytochrome c oxidase subunit I-like"/>
    <property type="match status" value="1"/>
</dbReference>
<feature type="transmembrane region" description="Helical" evidence="21">
    <location>
        <begin position="219"/>
        <end position="243"/>
    </location>
</feature>
<evidence type="ECO:0000256" key="3">
    <source>
        <dbReference type="ARBA" id="ARBA00004673"/>
    </source>
</evidence>
<feature type="transmembrane region" description="Helical" evidence="21">
    <location>
        <begin position="116"/>
        <end position="138"/>
    </location>
</feature>
<evidence type="ECO:0000256" key="1">
    <source>
        <dbReference type="ARBA" id="ARBA00001970"/>
    </source>
</evidence>
<keyword evidence="6 20" id="KW-0813">Transport</keyword>
<keyword evidence="9 20" id="KW-0679">Respiratory chain</keyword>
<dbReference type="PROSITE" id="PS00077">
    <property type="entry name" value="COX1_CUB"/>
    <property type="match status" value="1"/>
</dbReference>
<evidence type="ECO:0000256" key="2">
    <source>
        <dbReference type="ARBA" id="ARBA00004651"/>
    </source>
</evidence>
<dbReference type="GO" id="GO:0005886">
    <property type="term" value="C:plasma membrane"/>
    <property type="evidence" value="ECO:0007669"/>
    <property type="project" value="UniProtKB-SubCell"/>
</dbReference>
<dbReference type="Gene3D" id="1.20.210.10">
    <property type="entry name" value="Cytochrome c oxidase-like, subunit I domain"/>
    <property type="match status" value="1"/>
</dbReference>
<evidence type="ECO:0000256" key="21">
    <source>
        <dbReference type="SAM" id="Phobius"/>
    </source>
</evidence>
<organism evidence="23 24">
    <name type="scientific">Pelagivirga sediminicola</name>
    <dbReference type="NCBI Taxonomy" id="2170575"/>
    <lineage>
        <taxon>Bacteria</taxon>
        <taxon>Pseudomonadati</taxon>
        <taxon>Pseudomonadota</taxon>
        <taxon>Alphaproteobacteria</taxon>
        <taxon>Rhodobacterales</taxon>
        <taxon>Paracoccaceae</taxon>
        <taxon>Pelagivirga</taxon>
    </lineage>
</organism>
<gene>
    <name evidence="23" type="primary">ccoN</name>
    <name evidence="23" type="ORF">DC366_05260</name>
</gene>
<comment type="pathway">
    <text evidence="3">Energy metabolism; oxidative phosphorylation.</text>
</comment>
<feature type="binding site" description="axial binding residue" evidence="19">
    <location>
        <position position="404"/>
    </location>
    <ligand>
        <name>heme b</name>
        <dbReference type="ChEBI" id="CHEBI:60344"/>
        <label>2; high-spin</label>
    </ligand>
    <ligandPart>
        <name>Fe</name>
        <dbReference type="ChEBI" id="CHEBI:18248"/>
    </ligandPart>
</feature>
<evidence type="ECO:0000256" key="18">
    <source>
        <dbReference type="ARBA" id="ARBA00047816"/>
    </source>
</evidence>
<dbReference type="FunFam" id="1.20.210.10:FF:000005">
    <property type="entry name" value="Cytochrome c oxidase, cbb3-type, subunit I"/>
    <property type="match status" value="1"/>
</dbReference>
<feature type="binding site" description="axial binding residue" evidence="19">
    <location>
        <position position="117"/>
    </location>
    <ligand>
        <name>heme b</name>
        <dbReference type="ChEBI" id="CHEBI:60344"/>
        <label>1; low-spin</label>
    </ligand>
    <ligandPart>
        <name>Fe</name>
        <dbReference type="ChEBI" id="CHEBI:18248"/>
    </ligandPart>
</feature>
<comment type="catalytic activity">
    <reaction evidence="18">
        <text>4 Fe(II)-[cytochrome c] + O2 + 8 H(+)(in) = 4 Fe(III)-[cytochrome c] + 2 H2O + 4 H(+)(out)</text>
        <dbReference type="Rhea" id="RHEA:11436"/>
        <dbReference type="Rhea" id="RHEA-COMP:10350"/>
        <dbReference type="Rhea" id="RHEA-COMP:14399"/>
        <dbReference type="ChEBI" id="CHEBI:15377"/>
        <dbReference type="ChEBI" id="CHEBI:15378"/>
        <dbReference type="ChEBI" id="CHEBI:15379"/>
        <dbReference type="ChEBI" id="CHEBI:29033"/>
        <dbReference type="ChEBI" id="CHEBI:29034"/>
        <dbReference type="EC" id="7.1.1.9"/>
    </reaction>
</comment>
<feature type="transmembrane region" description="Helical" evidence="21">
    <location>
        <begin position="494"/>
        <end position="515"/>
    </location>
</feature>
<name>A0A2T7G9V7_9RHOB</name>
<keyword evidence="17 21" id="KW-0472">Membrane</keyword>
<feature type="binding site" description="axial binding residue" evidence="19">
    <location>
        <position position="406"/>
    </location>
    <ligand>
        <name>heme b</name>
        <dbReference type="ChEBI" id="CHEBI:60344"/>
        <label>1; low-spin</label>
    </ligand>
    <ligandPart>
        <name>Fe</name>
        <dbReference type="ChEBI" id="CHEBI:18248"/>
    </ligandPart>
</feature>
<dbReference type="CDD" id="cd01661">
    <property type="entry name" value="cbb3_Oxidase_I"/>
    <property type="match status" value="1"/>
</dbReference>
<feature type="transmembrane region" description="Helical" evidence="21">
    <location>
        <begin position="30"/>
        <end position="48"/>
    </location>
</feature>
<comment type="cofactor">
    <cofactor evidence="19">
        <name>Cu(2+)</name>
        <dbReference type="ChEBI" id="CHEBI:29036"/>
    </cofactor>
    <text evidence="19">Binds 1 copper ion per subunit, denoted as copper B.</text>
</comment>
<evidence type="ECO:0000256" key="8">
    <source>
        <dbReference type="ARBA" id="ARBA00022617"/>
    </source>
</evidence>
<comment type="similarity">
    <text evidence="4 20">Belongs to the heme-copper respiratory oxidase family.</text>
</comment>
<feature type="transmembrane region" description="Helical" evidence="21">
    <location>
        <begin position="185"/>
        <end position="207"/>
    </location>
</feature>
<evidence type="ECO:0000256" key="19">
    <source>
        <dbReference type="PIRSR" id="PIRSR604677-50"/>
    </source>
</evidence>
<keyword evidence="10 20" id="KW-0812">Transmembrane</keyword>
<sequence>MTNYMKLIVLGLITFLALIAANFARDLAYLVNALTIALAAGVAFIWVLRQTDEPTPQVDLSGEYMDGVIRAGAIATALWGVVGFLVGTFIAFQLAFPWLNFEFLQGIGNFGRLRPLHTSAVVFAFGGNALICTSFYVVQRTSAARLWGGNLAWFVFWGYQLFIVLAATGYLFGATQSKEYAEPEWYADLWLTVIWLSYLAVFLGTIAKRREPHIYVANWFYMSFIITVAMLHVVNNLSIPVSIFGSKSVQVFSGVQDAMTQWWYGHNAVGFFLTAGFLGMMYYFVPKQAERPVYSYKLSIIHFWALIFIYIWAGPHHLHYTALPDWASTLGMVFSIVLWMPSWGGMINGLMTLSGAWDKLRTDPIIRMMVISIGFYGMSTFEGPMMSIRAVNSLSHYTDWTIGHVHSGALGWNGMITFGALYFMVPRLWNREGLYSLRLVSWHFWLATIGIILYAASMWVSGIMEGLMWREVDANGFLVNSFADVVAAKFPMNVVRGLGGVLFLAGGIVMCYNLYMTIRRSPAVEATNSAVPAE</sequence>
<feature type="transmembrane region" description="Helical" evidence="21">
    <location>
        <begin position="333"/>
        <end position="353"/>
    </location>
</feature>
<dbReference type="PANTHER" id="PTHR10422:SF29">
    <property type="entry name" value="CYTOCHROME C OXIDASE SUBUNIT 1 HOMOLOG, BACTEROID"/>
    <property type="match status" value="1"/>
</dbReference>
<dbReference type="Proteomes" id="UP000244446">
    <property type="component" value="Unassembled WGS sequence"/>
</dbReference>
<feature type="binding site" evidence="19">
    <location>
        <position position="317"/>
    </location>
    <ligand>
        <name>Cu cation</name>
        <dbReference type="ChEBI" id="CHEBI:23378"/>
        <label>B</label>
    </ligand>
</feature>
<evidence type="ECO:0000256" key="16">
    <source>
        <dbReference type="ARBA" id="ARBA00023008"/>
    </source>
</evidence>
<dbReference type="RefSeq" id="WP_108691142.1">
    <property type="nucleotide sequence ID" value="NZ_QCYH01000002.1"/>
</dbReference>
<evidence type="ECO:0000256" key="4">
    <source>
        <dbReference type="ARBA" id="ARBA00009578"/>
    </source>
</evidence>
<evidence type="ECO:0000256" key="17">
    <source>
        <dbReference type="ARBA" id="ARBA00023136"/>
    </source>
</evidence>
<comment type="caution">
    <text evidence="23">The sequence shown here is derived from an EMBL/GenBank/DDBJ whole genome shotgun (WGS) entry which is preliminary data.</text>
</comment>
<feature type="transmembrane region" description="Helical" evidence="21">
    <location>
        <begin position="405"/>
        <end position="425"/>
    </location>
</feature>
<evidence type="ECO:0000256" key="5">
    <source>
        <dbReference type="ARBA" id="ARBA00012949"/>
    </source>
</evidence>
<evidence type="ECO:0000313" key="23">
    <source>
        <dbReference type="EMBL" id="PVA11168.1"/>
    </source>
</evidence>
<feature type="transmembrane region" description="Helical" evidence="21">
    <location>
        <begin position="263"/>
        <end position="284"/>
    </location>
</feature>
<dbReference type="PROSITE" id="PS50855">
    <property type="entry name" value="COX1"/>
    <property type="match status" value="1"/>
</dbReference>
<dbReference type="GO" id="GO:0022904">
    <property type="term" value="P:respiratory electron transport chain"/>
    <property type="evidence" value="ECO:0007669"/>
    <property type="project" value="TreeGrafter"/>
</dbReference>
<comment type="cofactor">
    <cofactor evidence="19">
        <name>heme</name>
        <dbReference type="ChEBI" id="CHEBI:30413"/>
    </cofactor>
    <text evidence="19">Binds 2 heme groups per subunit, denoted as high- and low-spin.</text>
</comment>
<feature type="binding site" evidence="19">
    <location>
        <position position="316"/>
    </location>
    <ligand>
        <name>Cu cation</name>
        <dbReference type="ChEBI" id="CHEBI:23378"/>
        <label>B</label>
    </ligand>
</feature>
<keyword evidence="7" id="KW-1003">Cell membrane</keyword>
<keyword evidence="15 19" id="KW-0408">Iron</keyword>
<dbReference type="NCBIfam" id="TIGR00780">
    <property type="entry name" value="ccoN"/>
    <property type="match status" value="1"/>
</dbReference>
<feature type="transmembrane region" description="Helical" evidence="21">
    <location>
        <begin position="68"/>
        <end position="96"/>
    </location>
</feature>
<dbReference type="InterPro" id="IPR023615">
    <property type="entry name" value="Cyt_c_Oxase_su1_BS"/>
</dbReference>
<dbReference type="InterPro" id="IPR000883">
    <property type="entry name" value="Cyt_C_Oxase_1"/>
</dbReference>
<dbReference type="InterPro" id="IPR036927">
    <property type="entry name" value="Cyt_c_oxase-like_su1_sf"/>
</dbReference>
<keyword evidence="14 21" id="KW-1133">Transmembrane helix</keyword>
<evidence type="ECO:0000256" key="6">
    <source>
        <dbReference type="ARBA" id="ARBA00022448"/>
    </source>
</evidence>
<feature type="transmembrane region" description="Helical" evidence="21">
    <location>
        <begin position="437"/>
        <end position="460"/>
    </location>
</feature>
<evidence type="ECO:0000259" key="22">
    <source>
        <dbReference type="PROSITE" id="PS50855"/>
    </source>
</evidence>
<proteinExistence type="inferred from homology"/>
<comment type="subcellular location">
    <subcellularLocation>
        <location evidence="2">Cell membrane</location>
        <topology evidence="2">Multi-pass membrane protein</topology>
    </subcellularLocation>
</comment>
<dbReference type="Pfam" id="PF00115">
    <property type="entry name" value="COX1"/>
    <property type="match status" value="1"/>
</dbReference>
<dbReference type="EMBL" id="QCYH01000002">
    <property type="protein sequence ID" value="PVA11168.1"/>
    <property type="molecule type" value="Genomic_DNA"/>
</dbReference>
<evidence type="ECO:0000256" key="14">
    <source>
        <dbReference type="ARBA" id="ARBA00022989"/>
    </source>
</evidence>
<evidence type="ECO:0000256" key="10">
    <source>
        <dbReference type="ARBA" id="ARBA00022692"/>
    </source>
</evidence>
<feature type="transmembrane region" description="Helical" evidence="21">
    <location>
        <begin position="296"/>
        <end position="313"/>
    </location>
</feature>
<dbReference type="UniPathway" id="UPA00705"/>
<accession>A0A2T7G9V7</accession>
<evidence type="ECO:0000256" key="20">
    <source>
        <dbReference type="RuleBase" id="RU000370"/>
    </source>
</evidence>
<keyword evidence="24" id="KW-1185">Reference proteome</keyword>